<keyword evidence="8" id="KW-1185">Reference proteome</keyword>
<dbReference type="PANTHER" id="PTHR11042:SF91">
    <property type="entry name" value="EUKARYOTIC TRANSLATION INITIATION FACTOR 2-ALPHA KINASE"/>
    <property type="match status" value="1"/>
</dbReference>
<dbReference type="Gene3D" id="3.30.200.20">
    <property type="entry name" value="Phosphorylase Kinase, domain 1"/>
    <property type="match status" value="1"/>
</dbReference>
<dbReference type="Proteomes" id="UP001432027">
    <property type="component" value="Unassembled WGS sequence"/>
</dbReference>
<feature type="domain" description="Protein kinase" evidence="6">
    <location>
        <begin position="10"/>
        <end position="297"/>
    </location>
</feature>
<name>A0AAV5SIY7_9BILA</name>
<gene>
    <name evidence="7" type="ORF">PENTCL1PPCAC_4817</name>
</gene>
<dbReference type="InterPro" id="IPR050339">
    <property type="entry name" value="CC_SR_Kinase"/>
</dbReference>
<feature type="non-terminal residue" evidence="7">
    <location>
        <position position="1"/>
    </location>
</feature>
<dbReference type="GO" id="GO:0005524">
    <property type="term" value="F:ATP binding"/>
    <property type="evidence" value="ECO:0007669"/>
    <property type="project" value="UniProtKB-KW"/>
</dbReference>
<dbReference type="SMART" id="SM00220">
    <property type="entry name" value="S_TKc"/>
    <property type="match status" value="1"/>
</dbReference>
<dbReference type="Gene3D" id="1.10.510.10">
    <property type="entry name" value="Transferase(Phosphotransferase) domain 1"/>
    <property type="match status" value="1"/>
</dbReference>
<evidence type="ECO:0000256" key="2">
    <source>
        <dbReference type="ARBA" id="ARBA00022741"/>
    </source>
</evidence>
<keyword evidence="2" id="KW-0547">Nucleotide-binding</keyword>
<dbReference type="PROSITE" id="PS00108">
    <property type="entry name" value="PROTEIN_KINASE_ST"/>
    <property type="match status" value="1"/>
</dbReference>
<dbReference type="FunFam" id="1.10.510.10:FF:001020">
    <property type="entry name" value="Transmembrane ion channel"/>
    <property type="match status" value="1"/>
</dbReference>
<dbReference type="GO" id="GO:0005737">
    <property type="term" value="C:cytoplasm"/>
    <property type="evidence" value="ECO:0007669"/>
    <property type="project" value="TreeGrafter"/>
</dbReference>
<dbReference type="Pfam" id="PF00069">
    <property type="entry name" value="Pkinase"/>
    <property type="match status" value="1"/>
</dbReference>
<proteinExistence type="inferred from homology"/>
<dbReference type="InterPro" id="IPR011009">
    <property type="entry name" value="Kinase-like_dom_sf"/>
</dbReference>
<comment type="similarity">
    <text evidence="5">Belongs to the protein kinase superfamily. Ser/Thr protein kinase family. GCN2 subfamily.</text>
</comment>
<evidence type="ECO:0000259" key="6">
    <source>
        <dbReference type="PROSITE" id="PS50011"/>
    </source>
</evidence>
<keyword evidence="1" id="KW-0808">Transferase</keyword>
<dbReference type="EMBL" id="BTSX01000002">
    <property type="protein sequence ID" value="GMS82642.1"/>
    <property type="molecule type" value="Genomic_DNA"/>
</dbReference>
<accession>A0AAV5SIY7</accession>
<dbReference type="AlphaFoldDB" id="A0AAV5SIY7"/>
<reference evidence="7" key="1">
    <citation type="submission" date="2023-10" db="EMBL/GenBank/DDBJ databases">
        <title>Genome assembly of Pristionchus species.</title>
        <authorList>
            <person name="Yoshida K."/>
            <person name="Sommer R.J."/>
        </authorList>
    </citation>
    <scope>NUCLEOTIDE SEQUENCE</scope>
    <source>
        <strain evidence="7">RS0144</strain>
    </source>
</reference>
<keyword evidence="4" id="KW-0067">ATP-binding</keyword>
<protein>
    <recommendedName>
        <fullName evidence="6">Protein kinase domain-containing protein</fullName>
    </recommendedName>
</protein>
<dbReference type="FunFam" id="3.30.200.20:FF:000706">
    <property type="entry name" value="Protein kinase"/>
    <property type="match status" value="1"/>
</dbReference>
<dbReference type="InterPro" id="IPR000719">
    <property type="entry name" value="Prot_kinase_dom"/>
</dbReference>
<dbReference type="PANTHER" id="PTHR11042">
    <property type="entry name" value="EUKARYOTIC TRANSLATION INITIATION FACTOR 2-ALPHA KINASE EIF2-ALPHA KINASE -RELATED"/>
    <property type="match status" value="1"/>
</dbReference>
<evidence type="ECO:0000313" key="8">
    <source>
        <dbReference type="Proteomes" id="UP001432027"/>
    </source>
</evidence>
<evidence type="ECO:0000256" key="5">
    <source>
        <dbReference type="ARBA" id="ARBA00037982"/>
    </source>
</evidence>
<dbReference type="InterPro" id="IPR008271">
    <property type="entry name" value="Ser/Thr_kinase_AS"/>
</dbReference>
<evidence type="ECO:0000256" key="4">
    <source>
        <dbReference type="ARBA" id="ARBA00022840"/>
    </source>
</evidence>
<organism evidence="7 8">
    <name type="scientific">Pristionchus entomophagus</name>
    <dbReference type="NCBI Taxonomy" id="358040"/>
    <lineage>
        <taxon>Eukaryota</taxon>
        <taxon>Metazoa</taxon>
        <taxon>Ecdysozoa</taxon>
        <taxon>Nematoda</taxon>
        <taxon>Chromadorea</taxon>
        <taxon>Rhabditida</taxon>
        <taxon>Rhabditina</taxon>
        <taxon>Diplogasteromorpha</taxon>
        <taxon>Diplogasteroidea</taxon>
        <taxon>Neodiplogasteridae</taxon>
        <taxon>Pristionchus</taxon>
    </lineage>
</organism>
<dbReference type="GO" id="GO:0004694">
    <property type="term" value="F:eukaryotic translation initiation factor 2alpha kinase activity"/>
    <property type="evidence" value="ECO:0007669"/>
    <property type="project" value="TreeGrafter"/>
</dbReference>
<dbReference type="SUPFAM" id="SSF56112">
    <property type="entry name" value="Protein kinase-like (PK-like)"/>
    <property type="match status" value="1"/>
</dbReference>
<dbReference type="GO" id="GO:0005634">
    <property type="term" value="C:nucleus"/>
    <property type="evidence" value="ECO:0007669"/>
    <property type="project" value="TreeGrafter"/>
</dbReference>
<evidence type="ECO:0000313" key="7">
    <source>
        <dbReference type="EMBL" id="GMS82642.1"/>
    </source>
</evidence>
<comment type="caution">
    <text evidence="7">The sequence shown here is derived from an EMBL/GenBank/DDBJ whole genome shotgun (WGS) entry which is preliminary data.</text>
</comment>
<dbReference type="PROSITE" id="PS50011">
    <property type="entry name" value="PROTEIN_KINASE_DOM"/>
    <property type="match status" value="1"/>
</dbReference>
<sequence length="298" mass="34672">DYSSKFLSEFCVQKIRGEGGFGCVFEAINNIDRGGYAVKRVAVDEIHIEKALREVRAMAKLDHCGIVRYHSTWIERPPEGWQHDSDVEMLKKIQSAKRRLDAFSLQMNYSDKSTFIYIQMQLCNFSLADWLNNNRDPSSRHIPRMRSWFKQMVAVVDYIHDKNIIHRDLKPSNVLFADKDVLKLCDLGIATERKDDERSRTTFTRTRIGTELYMSPEQLSRRPYSSKTDVFSLGLILVELCIAVSTAQRREMFDKFRQGMQTDAIEDSRTAEFVRKLTQAEPNSRPSCREMLDDFFLA</sequence>
<evidence type="ECO:0000256" key="3">
    <source>
        <dbReference type="ARBA" id="ARBA00022777"/>
    </source>
</evidence>
<evidence type="ECO:0000256" key="1">
    <source>
        <dbReference type="ARBA" id="ARBA00022679"/>
    </source>
</evidence>
<keyword evidence="3" id="KW-0418">Kinase</keyword>